<dbReference type="SUPFAM" id="SSF53335">
    <property type="entry name" value="S-adenosyl-L-methionine-dependent methyltransferases"/>
    <property type="match status" value="1"/>
</dbReference>
<dbReference type="Proteomes" id="UP000425543">
    <property type="component" value="Segment"/>
</dbReference>
<evidence type="ECO:0000256" key="1">
    <source>
        <dbReference type="ARBA" id="ARBA00011975"/>
    </source>
</evidence>
<dbReference type="Gene3D" id="3.40.50.150">
    <property type="entry name" value="Vaccinia Virus protein VP39"/>
    <property type="match status" value="1"/>
</dbReference>
<dbReference type="InterPro" id="IPR029063">
    <property type="entry name" value="SAM-dependent_MTases_sf"/>
</dbReference>
<keyword evidence="9" id="KW-1185">Reference proteome</keyword>
<dbReference type="EMBL" id="MN586028">
    <property type="protein sequence ID" value="QGJ93559.1"/>
    <property type="molecule type" value="Genomic_DNA"/>
</dbReference>
<accession>A0A649VNG1</accession>
<reference evidence="8 9" key="1">
    <citation type="submission" date="2019-10" db="EMBL/GenBank/DDBJ databases">
        <authorList>
            <person name="Hernandez-Flores M.J."/>
            <person name="Aleman-Lozada M."/>
            <person name="Aponte-Olivieri F."/>
            <person name="Cruz-Velazquez M.A."/>
            <person name="Diaz-Melendez B.J."/>
            <person name="Jana-Martinez N.E."/>
            <person name="Medina-Santiago V."/>
            <person name="Mercado-Mulero C."/>
            <person name="Herrera-DelValle R.J."/>
            <person name="Ocasio-Caldero C.E."/>
            <person name="Silva-Martinez J.O."/>
            <person name="Fernandez-Martinez M."/>
            <person name="Vazquez E."/>
            <person name="Rubin M.R."/>
            <person name="Fryberger R.B."/>
            <person name="Garlena R.A."/>
            <person name="Russell D.A."/>
            <person name="Pope W.H."/>
            <person name="Jacobs-Sera D."/>
            <person name="Hatfull G.F."/>
        </authorList>
    </citation>
    <scope>NUCLEOTIDE SEQUENCE [LARGE SCALE GENOMIC DNA]</scope>
</reference>
<dbReference type="GeneID" id="63026943"/>
<evidence type="ECO:0000256" key="7">
    <source>
        <dbReference type="SAM" id="MobiDB-lite"/>
    </source>
</evidence>
<keyword evidence="4 5" id="KW-0949">S-adenosyl-L-methionine</keyword>
<dbReference type="GO" id="GO:0044027">
    <property type="term" value="P:negative regulation of gene expression via chromosomal CpG island methylation"/>
    <property type="evidence" value="ECO:0007669"/>
    <property type="project" value="TreeGrafter"/>
</dbReference>
<evidence type="ECO:0000256" key="2">
    <source>
        <dbReference type="ARBA" id="ARBA00022603"/>
    </source>
</evidence>
<keyword evidence="2 5" id="KW-0489">Methyltransferase</keyword>
<dbReference type="GO" id="GO:0003886">
    <property type="term" value="F:DNA (cytosine-5-)-methyltransferase activity"/>
    <property type="evidence" value="ECO:0007669"/>
    <property type="project" value="UniProtKB-EC"/>
</dbReference>
<sequence length="495" mass="51796">MRVGSLFSGYGGLDLAVSAAFGASTAWFVEFEKAPSRILAHHWPDVPNLGDVTTVDWSQVEPVDILTGGFPCQDVSAAGRRAGLADGTRSGLWSHMATAIDVLRPRWVVIENVRGLLSARAHRPMESEPDALGDRDTQPILRALGAVLGDLADLGYDAQWCTAAAADVGAPHRRERVFILAHPADAARDGRHEGRPESAWLVGRPDAAVGGAASQPAADACGGGFGGHAELDSEPAPRVDGERGGHADRRDVETRGPRVDLCPTCAAALADGLAAWQCPDPNVCGPDDDLALLPTPMAHPSGNSPEEHLRKKPGRTTVTDLAILVENDLMRNDGALLPTPAAADGNGGGRMGSDGHAMPLPGAVVQLLPTPEAKLANSGPDFARAGRDGSGGDDLITTAARAEQAQTWGRYAAAIARAEQAIGRPAPAPTELNRNNKPRLNAAFAEWMMMLPAGHVTDPAIGLSRSDQLKAIGNGVCPPQAYAAIMRLVDIAREH</sequence>
<evidence type="ECO:0000256" key="5">
    <source>
        <dbReference type="PROSITE-ProRule" id="PRU01016"/>
    </source>
</evidence>
<dbReference type="PROSITE" id="PS51679">
    <property type="entry name" value="SAM_MT_C5"/>
    <property type="match status" value="1"/>
</dbReference>
<name>A0A649VNG1_9CAUD</name>
<evidence type="ECO:0000256" key="4">
    <source>
        <dbReference type="ARBA" id="ARBA00022691"/>
    </source>
</evidence>
<dbReference type="EC" id="2.1.1.37" evidence="1"/>
<dbReference type="Pfam" id="PF00145">
    <property type="entry name" value="DNA_methylase"/>
    <property type="match status" value="1"/>
</dbReference>
<dbReference type="KEGG" id="vg:63026943"/>
<evidence type="ECO:0000313" key="9">
    <source>
        <dbReference type="Proteomes" id="UP000425543"/>
    </source>
</evidence>
<evidence type="ECO:0000313" key="8">
    <source>
        <dbReference type="EMBL" id="QGJ93559.1"/>
    </source>
</evidence>
<evidence type="ECO:0000256" key="3">
    <source>
        <dbReference type="ARBA" id="ARBA00022679"/>
    </source>
</evidence>
<dbReference type="PANTHER" id="PTHR10629:SF52">
    <property type="entry name" value="DNA (CYTOSINE-5)-METHYLTRANSFERASE 1"/>
    <property type="match status" value="1"/>
</dbReference>
<protein>
    <recommendedName>
        <fullName evidence="1">DNA (cytosine-5-)-methyltransferase</fullName>
        <ecNumber evidence="1">2.1.1.37</ecNumber>
    </recommendedName>
</protein>
<feature type="active site" evidence="5">
    <location>
        <position position="72"/>
    </location>
</feature>
<gene>
    <name evidence="8" type="primary">5</name>
    <name evidence="8" type="ORF">SEA_MELBINS_5</name>
</gene>
<dbReference type="InterPro" id="IPR050390">
    <property type="entry name" value="C5-Methyltransferase"/>
</dbReference>
<evidence type="ECO:0000256" key="6">
    <source>
        <dbReference type="RuleBase" id="RU000416"/>
    </source>
</evidence>
<dbReference type="GO" id="GO:0003677">
    <property type="term" value="F:DNA binding"/>
    <property type="evidence" value="ECO:0007669"/>
    <property type="project" value="TreeGrafter"/>
</dbReference>
<dbReference type="NCBIfam" id="TIGR00675">
    <property type="entry name" value="dcm"/>
    <property type="match status" value="1"/>
</dbReference>
<feature type="compositionally biased region" description="Low complexity" evidence="7">
    <location>
        <begin position="211"/>
        <end position="220"/>
    </location>
</feature>
<dbReference type="PRINTS" id="PR00105">
    <property type="entry name" value="C5METTRFRASE"/>
</dbReference>
<dbReference type="GO" id="GO:0032259">
    <property type="term" value="P:methylation"/>
    <property type="evidence" value="ECO:0007669"/>
    <property type="project" value="UniProtKB-KW"/>
</dbReference>
<organism evidence="8 9">
    <name type="scientific">Gordonia phage MelBins</name>
    <dbReference type="NCBI Taxonomy" id="2656540"/>
    <lineage>
        <taxon>Viruses</taxon>
        <taxon>Duplodnaviria</taxon>
        <taxon>Heunggongvirae</taxon>
        <taxon>Uroviricota</taxon>
        <taxon>Caudoviricetes</taxon>
        <taxon>Stackebrandtviridae</taxon>
        <taxon>Schenleyvirinae</taxon>
        <taxon>Leonardvirus</taxon>
        <taxon>Leonardvirus melbins</taxon>
    </lineage>
</organism>
<keyword evidence="3 5" id="KW-0808">Transferase</keyword>
<comment type="similarity">
    <text evidence="5 6">Belongs to the class I-like SAM-binding methyltransferase superfamily. C5-methyltransferase family.</text>
</comment>
<feature type="compositionally biased region" description="Basic and acidic residues" evidence="7">
    <location>
        <begin position="229"/>
        <end position="255"/>
    </location>
</feature>
<dbReference type="RefSeq" id="YP_010002393.1">
    <property type="nucleotide sequence ID" value="NC_053244.1"/>
</dbReference>
<feature type="region of interest" description="Disordered" evidence="7">
    <location>
        <begin position="211"/>
        <end position="255"/>
    </location>
</feature>
<proteinExistence type="inferred from homology"/>
<dbReference type="PANTHER" id="PTHR10629">
    <property type="entry name" value="CYTOSINE-SPECIFIC METHYLTRANSFERASE"/>
    <property type="match status" value="1"/>
</dbReference>
<dbReference type="InterPro" id="IPR001525">
    <property type="entry name" value="C5_MeTfrase"/>
</dbReference>